<dbReference type="EMBL" id="AGBB01000130">
    <property type="protein sequence ID" value="EGY79503.1"/>
    <property type="molecule type" value="Genomic_DNA"/>
</dbReference>
<dbReference type="InterPro" id="IPR025156">
    <property type="entry name" value="RNase_M5_C"/>
</dbReference>
<dbReference type="EC" id="3.1.26.8" evidence="11 12"/>
<dbReference type="GO" id="GO:0005737">
    <property type="term" value="C:cytoplasm"/>
    <property type="evidence" value="ECO:0007669"/>
    <property type="project" value="UniProtKB-SubCell"/>
</dbReference>
<dbReference type="NCBIfam" id="TIGR00334">
    <property type="entry name" value="5S_RNA_mat_M5"/>
    <property type="match status" value="1"/>
</dbReference>
<keyword evidence="15" id="KW-1185">Reference proteome</keyword>
<evidence type="ECO:0000256" key="11">
    <source>
        <dbReference type="HAMAP-Rule" id="MF_01469"/>
    </source>
</evidence>
<gene>
    <name evidence="11" type="primary">rnmV</name>
    <name evidence="14" type="ORF">HMPREF9129_1375</name>
</gene>
<dbReference type="Gene3D" id="3.40.1360.10">
    <property type="match status" value="1"/>
</dbReference>
<evidence type="ECO:0000313" key="14">
    <source>
        <dbReference type="EMBL" id="EGY79503.1"/>
    </source>
</evidence>
<reference evidence="14 15" key="1">
    <citation type="submission" date="2011-06" db="EMBL/GenBank/DDBJ databases">
        <authorList>
            <person name="Muzny D."/>
            <person name="Qin X."/>
            <person name="Deng J."/>
            <person name="Jiang H."/>
            <person name="Liu Y."/>
            <person name="Qu J."/>
            <person name="Song X.-Z."/>
            <person name="Zhang L."/>
            <person name="Thornton R."/>
            <person name="Coyle M."/>
            <person name="Francisco L."/>
            <person name="Jackson L."/>
            <person name="Javaid M."/>
            <person name="Korchina V."/>
            <person name="Kovar C."/>
            <person name="Mata R."/>
            <person name="Mathew T."/>
            <person name="Ngo R."/>
            <person name="Nguyen L."/>
            <person name="Nguyen N."/>
            <person name="Okwuonu G."/>
            <person name="Ongeri F."/>
            <person name="Pham C."/>
            <person name="Simmons D."/>
            <person name="Wilczek-Boney K."/>
            <person name="Hale W."/>
            <person name="Jakkamsetti A."/>
            <person name="Pham P."/>
            <person name="Ruth R."/>
            <person name="San Lucas F."/>
            <person name="Warren J."/>
            <person name="Zhang J."/>
            <person name="Zhao Z."/>
            <person name="Zhou C."/>
            <person name="Zhu D."/>
            <person name="Lee S."/>
            <person name="Bess C."/>
            <person name="Blankenburg K."/>
            <person name="Forbes L."/>
            <person name="Fu Q."/>
            <person name="Gubbala S."/>
            <person name="Hirani K."/>
            <person name="Jayaseelan J.C."/>
            <person name="Lara F."/>
            <person name="Munidasa M."/>
            <person name="Palculict T."/>
            <person name="Patil S."/>
            <person name="Pu L.-L."/>
            <person name="Saada N."/>
            <person name="Tang L."/>
            <person name="Weissenberger G."/>
            <person name="Zhu Y."/>
            <person name="Hemphill L."/>
            <person name="Shang Y."/>
            <person name="Youmans B."/>
            <person name="Ayvaz T."/>
            <person name="Ross M."/>
            <person name="Santibanez J."/>
            <person name="Aqrawi P."/>
            <person name="Gross S."/>
            <person name="Joshi V."/>
            <person name="Fowler G."/>
            <person name="Nazareth L."/>
            <person name="Reid J."/>
            <person name="Worley K."/>
            <person name="Petrosino J."/>
            <person name="Highlander S."/>
            <person name="Gibbs R."/>
        </authorList>
    </citation>
    <scope>NUCLEOTIDE SEQUENCE [LARGE SCALE GENOMIC DNA]</scope>
    <source>
        <strain evidence="14 15">ATCC 29427</strain>
    </source>
</reference>
<dbReference type="eggNOG" id="COG1658">
    <property type="taxonomic scope" value="Bacteria"/>
</dbReference>
<comment type="subcellular location">
    <subcellularLocation>
        <location evidence="11">Cytoplasm</location>
    </subcellularLocation>
</comment>
<dbReference type="Pfam" id="PF01751">
    <property type="entry name" value="Toprim"/>
    <property type="match status" value="1"/>
</dbReference>
<keyword evidence="2 11" id="KW-0690">Ribosome biogenesis</keyword>
<keyword evidence="1 11" id="KW-0963">Cytoplasm</keyword>
<comment type="catalytic activity">
    <reaction evidence="11">
        <text>Endonucleolytic cleavage of RNA, removing 21 and 42 nucleotides, respectively, from the 5'- and 3'-termini of a 5S-rRNA precursor.</text>
        <dbReference type="EC" id="3.1.26.8"/>
    </reaction>
</comment>
<sequence>MQRGFTMIKEVIVVEGRDDITAVKGALECDVIQTHGFGYGRRLINQLKDIQKKRGLIVFTDPDYMGKKIRNDISSQVKGVKHAFLSQSKATKRDDIGIENAKAEDIRTAIMNARPDFEEKTNLFNEAMLMRYGLTGRTDSKSKREIVGDVLKIGHGNAKQMVNKLNGFKITIEEFENAIKSAEEILKK</sequence>
<evidence type="ECO:0000256" key="1">
    <source>
        <dbReference type="ARBA" id="ARBA00022490"/>
    </source>
</evidence>
<evidence type="ECO:0000256" key="12">
    <source>
        <dbReference type="NCBIfam" id="TIGR00334"/>
    </source>
</evidence>
<dbReference type="STRING" id="997350.HMPREF9129_1375"/>
<keyword evidence="5" id="KW-0479">Metal-binding</keyword>
<comment type="similarity">
    <text evidence="11">Belongs to the ribonuclease M5 family.</text>
</comment>
<evidence type="ECO:0000256" key="7">
    <source>
        <dbReference type="ARBA" id="ARBA00022759"/>
    </source>
</evidence>
<dbReference type="GO" id="GO:0006364">
    <property type="term" value="P:rRNA processing"/>
    <property type="evidence" value="ECO:0007669"/>
    <property type="project" value="UniProtKB-UniRule"/>
</dbReference>
<dbReference type="PANTHER" id="PTHR39156">
    <property type="entry name" value="RIBONUCLEASE M5"/>
    <property type="match status" value="1"/>
</dbReference>
<keyword evidence="4 11" id="KW-0540">Nuclease</keyword>
<dbReference type="AlphaFoldDB" id="G4D4P5"/>
<keyword evidence="6 11" id="KW-0699">rRNA-binding</keyword>
<evidence type="ECO:0000256" key="4">
    <source>
        <dbReference type="ARBA" id="ARBA00022722"/>
    </source>
</evidence>
<evidence type="ECO:0000256" key="3">
    <source>
        <dbReference type="ARBA" id="ARBA00022552"/>
    </source>
</evidence>
<dbReference type="InterPro" id="IPR004466">
    <property type="entry name" value="RNase_M5"/>
</dbReference>
<dbReference type="InterPro" id="IPR034141">
    <property type="entry name" value="TOPRIM_RNase_M5-like"/>
</dbReference>
<keyword evidence="8 11" id="KW-0378">Hydrolase</keyword>
<keyword evidence="10 11" id="KW-0694">RNA-binding</keyword>
<evidence type="ECO:0000256" key="9">
    <source>
        <dbReference type="ARBA" id="ARBA00022842"/>
    </source>
</evidence>
<comment type="caution">
    <text evidence="14">The sequence shown here is derived from an EMBL/GenBank/DDBJ whole genome shotgun (WGS) entry which is preliminary data.</text>
</comment>
<dbReference type="GO" id="GO:0043822">
    <property type="term" value="F:ribonuclease M5 activity"/>
    <property type="evidence" value="ECO:0007669"/>
    <property type="project" value="UniProtKB-UniRule"/>
</dbReference>
<dbReference type="GO" id="GO:0019843">
    <property type="term" value="F:rRNA binding"/>
    <property type="evidence" value="ECO:0007669"/>
    <property type="project" value="UniProtKB-KW"/>
</dbReference>
<dbReference type="PANTHER" id="PTHR39156:SF1">
    <property type="entry name" value="RIBONUCLEASE M5"/>
    <property type="match status" value="1"/>
</dbReference>
<dbReference type="CDD" id="cd01027">
    <property type="entry name" value="TOPRIM_RNase_M5_like"/>
    <property type="match status" value="1"/>
</dbReference>
<dbReference type="SUPFAM" id="SSF110455">
    <property type="entry name" value="Toprim domain"/>
    <property type="match status" value="1"/>
</dbReference>
<evidence type="ECO:0000256" key="5">
    <source>
        <dbReference type="ARBA" id="ARBA00022723"/>
    </source>
</evidence>
<dbReference type="PROSITE" id="PS50880">
    <property type="entry name" value="TOPRIM"/>
    <property type="match status" value="1"/>
</dbReference>
<dbReference type="Pfam" id="PF13331">
    <property type="entry name" value="DUF4093"/>
    <property type="match status" value="1"/>
</dbReference>
<dbReference type="InterPro" id="IPR006171">
    <property type="entry name" value="TOPRIM_dom"/>
</dbReference>
<comment type="function">
    <text evidence="11">Required for correct processing of both the 5' and 3' ends of 5S rRNA precursor. Cleaves both sides of a double-stranded region yielding mature 5S rRNA in one step.</text>
</comment>
<dbReference type="Proteomes" id="UP000003422">
    <property type="component" value="Unassembled WGS sequence"/>
</dbReference>
<organism evidence="14 15">
    <name type="scientific">Peptoniphilus indolicus ATCC 29427</name>
    <dbReference type="NCBI Taxonomy" id="997350"/>
    <lineage>
        <taxon>Bacteria</taxon>
        <taxon>Bacillati</taxon>
        <taxon>Bacillota</taxon>
        <taxon>Tissierellia</taxon>
        <taxon>Tissierellales</taxon>
        <taxon>Peptoniphilaceae</taxon>
        <taxon>Peptoniphilus</taxon>
    </lineage>
</organism>
<dbReference type="GO" id="GO:0046872">
    <property type="term" value="F:metal ion binding"/>
    <property type="evidence" value="ECO:0007669"/>
    <property type="project" value="UniProtKB-KW"/>
</dbReference>
<evidence type="ECO:0000259" key="13">
    <source>
        <dbReference type="PROSITE" id="PS50880"/>
    </source>
</evidence>
<dbReference type="PATRIC" id="fig|997350.3.peg.1321"/>
<evidence type="ECO:0000313" key="15">
    <source>
        <dbReference type="Proteomes" id="UP000003422"/>
    </source>
</evidence>
<dbReference type="FunFam" id="3.40.1360.10:FF:000006">
    <property type="entry name" value="Ribonuclease M5"/>
    <property type="match status" value="1"/>
</dbReference>
<proteinExistence type="inferred from homology"/>
<keyword evidence="7 11" id="KW-0255">Endonuclease</keyword>
<name>G4D4P5_9FIRM</name>
<dbReference type="HAMAP" id="MF_01469">
    <property type="entry name" value="RNase_M5"/>
    <property type="match status" value="1"/>
</dbReference>
<evidence type="ECO:0000256" key="2">
    <source>
        <dbReference type="ARBA" id="ARBA00022517"/>
    </source>
</evidence>
<keyword evidence="3 11" id="KW-0698">rRNA processing</keyword>
<evidence type="ECO:0000256" key="8">
    <source>
        <dbReference type="ARBA" id="ARBA00022801"/>
    </source>
</evidence>
<evidence type="ECO:0000256" key="10">
    <source>
        <dbReference type="ARBA" id="ARBA00022884"/>
    </source>
</evidence>
<dbReference type="SMART" id="SM00493">
    <property type="entry name" value="TOPRIM"/>
    <property type="match status" value="1"/>
</dbReference>
<accession>G4D4P5</accession>
<protein>
    <recommendedName>
        <fullName evidence="11 12">Ribonuclease M5</fullName>
        <ecNumber evidence="11 12">3.1.26.8</ecNumber>
    </recommendedName>
    <alternativeName>
        <fullName evidence="11">RNase M5</fullName>
    </alternativeName>
    <alternativeName>
        <fullName evidence="11">Ribosomal RNA terminal maturase M5</fullName>
    </alternativeName>
</protein>
<dbReference type="HOGENOM" id="CLU_109405_0_0_9"/>
<feature type="domain" description="Toprim" evidence="13">
    <location>
        <begin position="9"/>
        <end position="100"/>
    </location>
</feature>
<evidence type="ECO:0000256" key="6">
    <source>
        <dbReference type="ARBA" id="ARBA00022730"/>
    </source>
</evidence>
<keyword evidence="9" id="KW-0460">Magnesium</keyword>